<dbReference type="AlphaFoldDB" id="H2Y0V7"/>
<reference evidence="1" key="3">
    <citation type="submission" date="2025-09" db="UniProtKB">
        <authorList>
            <consortium name="Ensembl"/>
        </authorList>
    </citation>
    <scope>IDENTIFICATION</scope>
</reference>
<dbReference type="Ensembl" id="ENSCINT00000034288.1">
    <property type="protein sequence ID" value="ENSCINP00000035541.1"/>
    <property type="gene ID" value="ENSCING00000019240.1"/>
</dbReference>
<protein>
    <submittedName>
        <fullName evidence="1">Uncharacterized protein</fullName>
    </submittedName>
</protein>
<dbReference type="Proteomes" id="UP000008144">
    <property type="component" value="Unassembled WGS sequence"/>
</dbReference>
<proteinExistence type="predicted"/>
<sequence length="151" mass="17367">MQPLPPHTITTHGRASRRPRPWYDSLYHRSQRVDDNEGHLLAHVEYDADINMLGLLYFKPIGPAAPGWELQEDGANLHLSLYDNFNGKCLASFLIDWDISPSDRDVVSITIDQDTVIYMRLRANDHRVQYRVLRLNRQPGSDVVVVEDEST</sequence>
<accession>H2Y0V7</accession>
<reference evidence="1" key="2">
    <citation type="submission" date="2025-08" db="UniProtKB">
        <authorList>
            <consortium name="Ensembl"/>
        </authorList>
    </citation>
    <scope>IDENTIFICATION</scope>
</reference>
<dbReference type="HOGENOM" id="CLU_1730775_0_0_1"/>
<organism evidence="1 2">
    <name type="scientific">Ciona intestinalis</name>
    <name type="common">Transparent sea squirt</name>
    <name type="synonym">Ascidia intestinalis</name>
    <dbReference type="NCBI Taxonomy" id="7719"/>
    <lineage>
        <taxon>Eukaryota</taxon>
        <taxon>Metazoa</taxon>
        <taxon>Chordata</taxon>
        <taxon>Tunicata</taxon>
        <taxon>Ascidiacea</taxon>
        <taxon>Phlebobranchia</taxon>
        <taxon>Cionidae</taxon>
        <taxon>Ciona</taxon>
    </lineage>
</organism>
<dbReference type="InParanoid" id="H2Y0V7"/>
<evidence type="ECO:0000313" key="1">
    <source>
        <dbReference type="Ensembl" id="ENSCINP00000035541.1"/>
    </source>
</evidence>
<evidence type="ECO:0000313" key="2">
    <source>
        <dbReference type="Proteomes" id="UP000008144"/>
    </source>
</evidence>
<reference evidence="2" key="1">
    <citation type="journal article" date="2002" name="Science">
        <title>The draft genome of Ciona intestinalis: insights into chordate and vertebrate origins.</title>
        <authorList>
            <person name="Dehal P."/>
            <person name="Satou Y."/>
            <person name="Campbell R.K."/>
            <person name="Chapman J."/>
            <person name="Degnan B."/>
            <person name="De Tomaso A."/>
            <person name="Davidson B."/>
            <person name="Di Gregorio A."/>
            <person name="Gelpke M."/>
            <person name="Goodstein D.M."/>
            <person name="Harafuji N."/>
            <person name="Hastings K.E."/>
            <person name="Ho I."/>
            <person name="Hotta K."/>
            <person name="Huang W."/>
            <person name="Kawashima T."/>
            <person name="Lemaire P."/>
            <person name="Martinez D."/>
            <person name="Meinertzhagen I.A."/>
            <person name="Necula S."/>
            <person name="Nonaka M."/>
            <person name="Putnam N."/>
            <person name="Rash S."/>
            <person name="Saiga H."/>
            <person name="Satake M."/>
            <person name="Terry A."/>
            <person name="Yamada L."/>
            <person name="Wang H.G."/>
            <person name="Awazu S."/>
            <person name="Azumi K."/>
            <person name="Boore J."/>
            <person name="Branno M."/>
            <person name="Chin-Bow S."/>
            <person name="DeSantis R."/>
            <person name="Doyle S."/>
            <person name="Francino P."/>
            <person name="Keys D.N."/>
            <person name="Haga S."/>
            <person name="Hayashi H."/>
            <person name="Hino K."/>
            <person name="Imai K.S."/>
            <person name="Inaba K."/>
            <person name="Kano S."/>
            <person name="Kobayashi K."/>
            <person name="Kobayashi M."/>
            <person name="Lee B.I."/>
            <person name="Makabe K.W."/>
            <person name="Manohar C."/>
            <person name="Matassi G."/>
            <person name="Medina M."/>
            <person name="Mochizuki Y."/>
            <person name="Mount S."/>
            <person name="Morishita T."/>
            <person name="Miura S."/>
            <person name="Nakayama A."/>
            <person name="Nishizaka S."/>
            <person name="Nomoto H."/>
            <person name="Ohta F."/>
            <person name="Oishi K."/>
            <person name="Rigoutsos I."/>
            <person name="Sano M."/>
            <person name="Sasaki A."/>
            <person name="Sasakura Y."/>
            <person name="Shoguchi E."/>
            <person name="Shin-i T."/>
            <person name="Spagnuolo A."/>
            <person name="Stainier D."/>
            <person name="Suzuki M.M."/>
            <person name="Tassy O."/>
            <person name="Takatori N."/>
            <person name="Tokuoka M."/>
            <person name="Yagi K."/>
            <person name="Yoshizaki F."/>
            <person name="Wada S."/>
            <person name="Zhang C."/>
            <person name="Hyatt P.D."/>
            <person name="Larimer F."/>
            <person name="Detter C."/>
            <person name="Doggett N."/>
            <person name="Glavina T."/>
            <person name="Hawkins T."/>
            <person name="Richardson P."/>
            <person name="Lucas S."/>
            <person name="Kohara Y."/>
            <person name="Levine M."/>
            <person name="Satoh N."/>
            <person name="Rokhsar D.S."/>
        </authorList>
    </citation>
    <scope>NUCLEOTIDE SEQUENCE [LARGE SCALE GENOMIC DNA]</scope>
</reference>
<name>H2Y0V7_CIOIN</name>
<keyword evidence="2" id="KW-1185">Reference proteome</keyword>